<dbReference type="RefSeq" id="WP_149943104.1">
    <property type="nucleotide sequence ID" value="NZ_VVZE01000067.1"/>
</dbReference>
<feature type="domain" description="4Fe-4S ferredoxin-type" evidence="5">
    <location>
        <begin position="75"/>
        <end position="107"/>
    </location>
</feature>
<dbReference type="GO" id="GO:0046872">
    <property type="term" value="F:metal ion binding"/>
    <property type="evidence" value="ECO:0007669"/>
    <property type="project" value="UniProtKB-KW"/>
</dbReference>
<organism evidence="6">
    <name type="scientific">Phocaeicola dorei</name>
    <dbReference type="NCBI Taxonomy" id="357276"/>
    <lineage>
        <taxon>Bacteria</taxon>
        <taxon>Pseudomonadati</taxon>
        <taxon>Bacteroidota</taxon>
        <taxon>Bacteroidia</taxon>
        <taxon>Bacteroidales</taxon>
        <taxon>Bacteroidaceae</taxon>
        <taxon>Phocaeicola</taxon>
    </lineage>
</organism>
<dbReference type="InterPro" id="IPR017900">
    <property type="entry name" value="4Fe4S_Fe_S_CS"/>
</dbReference>
<evidence type="ECO:0000313" key="6">
    <source>
        <dbReference type="EMBL" id="KAA5378717.1"/>
    </source>
</evidence>
<dbReference type="PROSITE" id="PS51379">
    <property type="entry name" value="4FE4S_FER_2"/>
    <property type="match status" value="3"/>
</dbReference>
<evidence type="ECO:0000256" key="4">
    <source>
        <dbReference type="ARBA" id="ARBA00023014"/>
    </source>
</evidence>
<gene>
    <name evidence="6" type="ORF">F2Y44_22340</name>
</gene>
<evidence type="ECO:0000256" key="2">
    <source>
        <dbReference type="ARBA" id="ARBA00022723"/>
    </source>
</evidence>
<dbReference type="PANTHER" id="PTHR24960">
    <property type="entry name" value="PHOTOSYSTEM I IRON-SULFUR CENTER-RELATED"/>
    <property type="match status" value="1"/>
</dbReference>
<dbReference type="EMBL" id="VVZE01000067">
    <property type="protein sequence ID" value="KAA5378717.1"/>
    <property type="molecule type" value="Genomic_DNA"/>
</dbReference>
<name>A0A642PKN5_9BACT</name>
<reference evidence="6" key="1">
    <citation type="journal article" date="2019" name="Nat. Med.">
        <title>A library of human gut bacterial isolates paired with longitudinal multiomics data enables mechanistic microbiome research.</title>
        <authorList>
            <person name="Poyet M."/>
            <person name="Groussin M."/>
            <person name="Gibbons S.M."/>
            <person name="Avila-Pacheco J."/>
            <person name="Jiang X."/>
            <person name="Kearney S.M."/>
            <person name="Perrotta A.R."/>
            <person name="Berdy B."/>
            <person name="Zhao S."/>
            <person name="Lieberman T.D."/>
            <person name="Swanson P.K."/>
            <person name="Smith M."/>
            <person name="Roesemann S."/>
            <person name="Alexander J.E."/>
            <person name="Rich S.A."/>
            <person name="Livny J."/>
            <person name="Vlamakis H."/>
            <person name="Clish C."/>
            <person name="Bullock K."/>
            <person name="Deik A."/>
            <person name="Scott J."/>
            <person name="Pierce K.A."/>
            <person name="Xavier R.J."/>
            <person name="Alm E.J."/>
        </authorList>
    </citation>
    <scope>NUCLEOTIDE SEQUENCE [LARGE SCALE GENOMIC DNA]</scope>
    <source>
        <strain evidence="6">BIOML-A8</strain>
    </source>
</reference>
<feature type="domain" description="4Fe-4S ferredoxin-type" evidence="5">
    <location>
        <begin position="32"/>
        <end position="66"/>
    </location>
</feature>
<dbReference type="Pfam" id="PF12838">
    <property type="entry name" value="Fer4_7"/>
    <property type="match status" value="1"/>
</dbReference>
<dbReference type="Gene3D" id="3.30.70.20">
    <property type="match status" value="2"/>
</dbReference>
<keyword evidence="3" id="KW-0408">Iron</keyword>
<proteinExistence type="predicted"/>
<dbReference type="InterPro" id="IPR050157">
    <property type="entry name" value="PSI_iron-sulfur_center"/>
</dbReference>
<evidence type="ECO:0000259" key="5">
    <source>
        <dbReference type="PROSITE" id="PS51379"/>
    </source>
</evidence>
<feature type="non-terminal residue" evidence="6">
    <location>
        <position position="1"/>
    </location>
</feature>
<sequence length="113" mass="12154">CRPECAKCAEVCPTDAIHLTSLAEKSAVQIGHAVWIKENCICITDKMECGNCARHCPAGAIQMVPSDPEDEASIKIPVVNAERCIGCGACENLCPSRPFSAIYVEGHVMHRTV</sequence>
<evidence type="ECO:0000256" key="3">
    <source>
        <dbReference type="ARBA" id="ARBA00023004"/>
    </source>
</evidence>
<keyword evidence="2" id="KW-0479">Metal-binding</keyword>
<dbReference type="PROSITE" id="PS00198">
    <property type="entry name" value="4FE4S_FER_1"/>
    <property type="match status" value="1"/>
</dbReference>
<dbReference type="InterPro" id="IPR017896">
    <property type="entry name" value="4Fe4S_Fe-S-bd"/>
</dbReference>
<feature type="domain" description="4Fe-4S ferredoxin-type" evidence="5">
    <location>
        <begin position="1"/>
        <end position="22"/>
    </location>
</feature>
<dbReference type="PANTHER" id="PTHR24960:SF79">
    <property type="entry name" value="PHOTOSYSTEM I IRON-SULFUR CENTER"/>
    <property type="match status" value="1"/>
</dbReference>
<dbReference type="AlphaFoldDB" id="A0A642PKN5"/>
<dbReference type="GO" id="GO:0051539">
    <property type="term" value="F:4 iron, 4 sulfur cluster binding"/>
    <property type="evidence" value="ECO:0007669"/>
    <property type="project" value="UniProtKB-KW"/>
</dbReference>
<evidence type="ECO:0000256" key="1">
    <source>
        <dbReference type="ARBA" id="ARBA00022485"/>
    </source>
</evidence>
<keyword evidence="1" id="KW-0004">4Fe-4S</keyword>
<dbReference type="SUPFAM" id="SSF54862">
    <property type="entry name" value="4Fe-4S ferredoxins"/>
    <property type="match status" value="1"/>
</dbReference>
<comment type="caution">
    <text evidence="6">The sequence shown here is derived from an EMBL/GenBank/DDBJ whole genome shotgun (WGS) entry which is preliminary data.</text>
</comment>
<keyword evidence="4" id="KW-0411">Iron-sulfur</keyword>
<accession>A0A642PKN5</accession>
<protein>
    <submittedName>
        <fullName evidence="6">4Fe-4S dicluster domain-containing protein</fullName>
    </submittedName>
</protein>